<protein>
    <submittedName>
        <fullName evidence="3">Metallophosphoesterase family protein</fullName>
    </submittedName>
</protein>
<keyword evidence="1" id="KW-0732">Signal</keyword>
<dbReference type="InterPro" id="IPR004843">
    <property type="entry name" value="Calcineurin-like_PHP"/>
</dbReference>
<proteinExistence type="predicted"/>
<evidence type="ECO:0000259" key="2">
    <source>
        <dbReference type="Pfam" id="PF00149"/>
    </source>
</evidence>
<evidence type="ECO:0000256" key="1">
    <source>
        <dbReference type="ARBA" id="ARBA00022729"/>
    </source>
</evidence>
<dbReference type="Proteomes" id="UP000823862">
    <property type="component" value="Unassembled WGS sequence"/>
</dbReference>
<organism evidence="3 4">
    <name type="scientific">Candidatus Bacteroides avicola</name>
    <dbReference type="NCBI Taxonomy" id="2838468"/>
    <lineage>
        <taxon>Bacteria</taxon>
        <taxon>Pseudomonadati</taxon>
        <taxon>Bacteroidota</taxon>
        <taxon>Bacteroidia</taxon>
        <taxon>Bacteroidales</taxon>
        <taxon>Bacteroidaceae</taxon>
        <taxon>Bacteroides</taxon>
    </lineage>
</organism>
<dbReference type="Pfam" id="PF00149">
    <property type="entry name" value="Metallophos"/>
    <property type="match status" value="1"/>
</dbReference>
<dbReference type="SUPFAM" id="SSF49363">
    <property type="entry name" value="Purple acid phosphatase, N-terminal domain"/>
    <property type="match status" value="1"/>
</dbReference>
<feature type="domain" description="Calcineurin-like phosphoesterase" evidence="2">
    <location>
        <begin position="148"/>
        <end position="339"/>
    </location>
</feature>
<accession>A0A9D2KV68</accession>
<dbReference type="EMBL" id="DWZI01000005">
    <property type="protein sequence ID" value="HJA84874.1"/>
    <property type="molecule type" value="Genomic_DNA"/>
</dbReference>
<dbReference type="InterPro" id="IPR039331">
    <property type="entry name" value="PAPs-like"/>
</dbReference>
<reference evidence="3" key="1">
    <citation type="journal article" date="2021" name="PeerJ">
        <title>Extensive microbial diversity within the chicken gut microbiome revealed by metagenomics and culture.</title>
        <authorList>
            <person name="Gilroy R."/>
            <person name="Ravi A."/>
            <person name="Getino M."/>
            <person name="Pursley I."/>
            <person name="Horton D.L."/>
            <person name="Alikhan N.F."/>
            <person name="Baker D."/>
            <person name="Gharbi K."/>
            <person name="Hall N."/>
            <person name="Watson M."/>
            <person name="Adriaenssens E.M."/>
            <person name="Foster-Nyarko E."/>
            <person name="Jarju S."/>
            <person name="Secka A."/>
            <person name="Antonio M."/>
            <person name="Oren A."/>
            <person name="Chaudhuri R.R."/>
            <person name="La Ragione R."/>
            <person name="Hildebrand F."/>
            <person name="Pallen M.J."/>
        </authorList>
    </citation>
    <scope>NUCLEOTIDE SEQUENCE</scope>
    <source>
        <strain evidence="3">ChiHjej12B11-9795</strain>
    </source>
</reference>
<gene>
    <name evidence="3" type="ORF">H9950_01505</name>
</gene>
<dbReference type="InterPro" id="IPR029052">
    <property type="entry name" value="Metallo-depent_PP-like"/>
</dbReference>
<evidence type="ECO:0000313" key="4">
    <source>
        <dbReference type="Proteomes" id="UP000823862"/>
    </source>
</evidence>
<dbReference type="GO" id="GO:0046872">
    <property type="term" value="F:metal ion binding"/>
    <property type="evidence" value="ECO:0007669"/>
    <property type="project" value="InterPro"/>
</dbReference>
<comment type="caution">
    <text evidence="3">The sequence shown here is derived from an EMBL/GenBank/DDBJ whole genome shotgun (WGS) entry which is preliminary data.</text>
</comment>
<reference evidence="3" key="2">
    <citation type="submission" date="2021-04" db="EMBL/GenBank/DDBJ databases">
        <authorList>
            <person name="Gilroy R."/>
        </authorList>
    </citation>
    <scope>NUCLEOTIDE SEQUENCE</scope>
    <source>
        <strain evidence="3">ChiHjej12B11-9795</strain>
    </source>
</reference>
<evidence type="ECO:0000313" key="3">
    <source>
        <dbReference type="EMBL" id="HJA84874.1"/>
    </source>
</evidence>
<dbReference type="SUPFAM" id="SSF56300">
    <property type="entry name" value="Metallo-dependent phosphatases"/>
    <property type="match status" value="1"/>
</dbReference>
<dbReference type="InterPro" id="IPR008963">
    <property type="entry name" value="Purple_acid_Pase-like_N"/>
</dbReference>
<dbReference type="PANTHER" id="PTHR22953">
    <property type="entry name" value="ACID PHOSPHATASE RELATED"/>
    <property type="match status" value="1"/>
</dbReference>
<sequence length="390" mass="44673">MKHTLSFFLFLVVAAYTLPVWGKHNVRIIHGPYLQNVGTDEATVVWVTDKPSVGWVEMAPDDDSHFYAQERPKYFDTQIGIKRISSLHVVKIEGLQAGTRYRYRACAQEVLEHKGNQIIYGSITSTDVYSKAPLAFTTLDPAKESVSFAMVNDIHGDNARLEKMVGMCNLEQTDLFLFNGDMVSYSQDQEQLFGGFMDKAVELFAGSVPVYYCRGNHETRGPMASQFKNYFNPKTEELYYMFRQGPVCFVVLDCGEDKPDSDVEYYGITAYDEYRTRQARWLEKALKSELYREAPFKVIVCHMPPFGGWHGELDIARKFFPLLNEAKPDVYLSAHLHRYVRLEAGENGVDFPLIVNSNKTLLKAQASRSQLDIRIYDLEGKETDRLLIRK</sequence>
<dbReference type="PANTHER" id="PTHR22953:SF153">
    <property type="entry name" value="PURPLE ACID PHOSPHATASE"/>
    <property type="match status" value="1"/>
</dbReference>
<name>A0A9D2KV68_9BACE</name>
<dbReference type="GO" id="GO:0003993">
    <property type="term" value="F:acid phosphatase activity"/>
    <property type="evidence" value="ECO:0007669"/>
    <property type="project" value="InterPro"/>
</dbReference>
<dbReference type="AlphaFoldDB" id="A0A9D2KV68"/>
<dbReference type="Gene3D" id="3.60.21.10">
    <property type="match status" value="1"/>
</dbReference>